<dbReference type="InterPro" id="IPR036188">
    <property type="entry name" value="FAD/NAD-bd_sf"/>
</dbReference>
<feature type="domain" description="GCVT N-terminal" evidence="2">
    <location>
        <begin position="429"/>
        <end position="589"/>
    </location>
</feature>
<reference evidence="4" key="1">
    <citation type="journal article" date="2021" name="PeerJ">
        <title>Extensive microbial diversity within the chicken gut microbiome revealed by metagenomics and culture.</title>
        <authorList>
            <person name="Gilroy R."/>
            <person name="Ravi A."/>
            <person name="Getino M."/>
            <person name="Pursley I."/>
            <person name="Horton D.L."/>
            <person name="Alikhan N.F."/>
            <person name="Baker D."/>
            <person name="Gharbi K."/>
            <person name="Hall N."/>
            <person name="Watson M."/>
            <person name="Adriaenssens E.M."/>
            <person name="Foster-Nyarko E."/>
            <person name="Jarju S."/>
            <person name="Secka A."/>
            <person name="Antonio M."/>
            <person name="Oren A."/>
            <person name="Chaudhuri R.R."/>
            <person name="La Ragione R."/>
            <person name="Hildebrand F."/>
            <person name="Pallen M.J."/>
        </authorList>
    </citation>
    <scope>NUCLEOTIDE SEQUENCE</scope>
    <source>
        <strain evidence="4">ChiGjej1B1-98</strain>
    </source>
</reference>
<comment type="caution">
    <text evidence="4">The sequence shown here is derived from an EMBL/GenBank/DDBJ whole genome shotgun (WGS) entry which is preliminary data.</text>
</comment>
<dbReference type="InterPro" id="IPR027266">
    <property type="entry name" value="TrmE/GcvT-like"/>
</dbReference>
<dbReference type="Proteomes" id="UP000824005">
    <property type="component" value="Unassembled WGS sequence"/>
</dbReference>
<dbReference type="InterPro" id="IPR006076">
    <property type="entry name" value="FAD-dep_OxRdtase"/>
</dbReference>
<feature type="domain" description="FAD dependent oxidoreductase" evidence="1">
    <location>
        <begin position="9"/>
        <end position="369"/>
    </location>
</feature>
<dbReference type="Gene3D" id="3.30.9.10">
    <property type="entry name" value="D-Amino Acid Oxidase, subunit A, domain 2"/>
    <property type="match status" value="1"/>
</dbReference>
<evidence type="ECO:0000259" key="1">
    <source>
        <dbReference type="Pfam" id="PF01266"/>
    </source>
</evidence>
<feature type="non-terminal residue" evidence="4">
    <location>
        <position position="590"/>
    </location>
</feature>
<sequence>MERSSAGTVIIGAGVVGASTAYHLAELGCTDVLVVDAGPLFATGGSSSHAPGLVFQTSPSRTLTQLARVTVDLWRSLELDGEPCYLPVGGIEIATTQQRVRELHRRHGLATAWGLEPELLTPSEVAAYEPLIDPDRVLAGLHVPDDGVGKSVRAVEAMARGAMRHGVAFQGDTEVTGIDVEDGRVVAVGTTRGRIETDRVVCCAGIWGPAIGEMVGVTIPVQPLAHQLAWTEPVPSLAGSATETEHPILRHQDASLYFRQNHDRYGIGSYRHRAIPVDVHDIASHDQAEVMPSVQPFTREDFAGPHREAIELLPELANVDVDDAFNGLFLFTSDGMPVVGPSRTVAGFWVAEAVWVTHSGGVGRAVAEWIVEGRPSIDMRQADIARFEPHALTPAYVRARSSQNFREVYDIIHPAQPSEQCRGLRTSPFYSRQQELGAMFLEASGWERPHWYEANADLVDRLSEVPAIESLGSAPLRDEWSSKWWSPIVLAEQRAAREGVAMVDMTPLAKVEVTGSGALDFLQTRTTNRLDRAPGYVTYTLLLDGTGGVLSDLTVARLGEDHFQVGTNGPRDLDLLLRQVPQDGSVRIRN</sequence>
<name>A0A9D2CAV7_9MICO</name>
<dbReference type="SUPFAM" id="SSF54373">
    <property type="entry name" value="FAD-linked reductases, C-terminal domain"/>
    <property type="match status" value="1"/>
</dbReference>
<dbReference type="SUPFAM" id="SSF51905">
    <property type="entry name" value="FAD/NAD(P)-binding domain"/>
    <property type="match status" value="1"/>
</dbReference>
<dbReference type="Gene3D" id="3.50.50.60">
    <property type="entry name" value="FAD/NAD(P)-binding domain"/>
    <property type="match status" value="1"/>
</dbReference>
<dbReference type="SUPFAM" id="SSF103025">
    <property type="entry name" value="Folate-binding domain"/>
    <property type="match status" value="1"/>
</dbReference>
<evidence type="ECO:0000313" key="5">
    <source>
        <dbReference type="Proteomes" id="UP000824005"/>
    </source>
</evidence>
<dbReference type="PANTHER" id="PTHR13847">
    <property type="entry name" value="SARCOSINE DEHYDROGENASE-RELATED"/>
    <property type="match status" value="1"/>
</dbReference>
<organism evidence="4 5">
    <name type="scientific">Candidatus Agrococcus pullicola</name>
    <dbReference type="NCBI Taxonomy" id="2838429"/>
    <lineage>
        <taxon>Bacteria</taxon>
        <taxon>Bacillati</taxon>
        <taxon>Actinomycetota</taxon>
        <taxon>Actinomycetes</taxon>
        <taxon>Micrococcales</taxon>
        <taxon>Microbacteriaceae</taxon>
        <taxon>Agrococcus</taxon>
    </lineage>
</organism>
<dbReference type="Pfam" id="PF16350">
    <property type="entry name" value="FAO_M"/>
    <property type="match status" value="1"/>
</dbReference>
<reference evidence="4" key="2">
    <citation type="submission" date="2021-04" db="EMBL/GenBank/DDBJ databases">
        <authorList>
            <person name="Gilroy R."/>
        </authorList>
    </citation>
    <scope>NUCLEOTIDE SEQUENCE</scope>
    <source>
        <strain evidence="4">ChiGjej1B1-98</strain>
    </source>
</reference>
<proteinExistence type="predicted"/>
<dbReference type="InterPro" id="IPR032503">
    <property type="entry name" value="FAO_M"/>
</dbReference>
<gene>
    <name evidence="4" type="ORF">H9830_15635</name>
</gene>
<protein>
    <submittedName>
        <fullName evidence="4">FAD-dependent oxidoreductase</fullName>
    </submittedName>
</protein>
<feature type="domain" description="FAD dependent oxidoreductase central" evidence="3">
    <location>
        <begin position="372"/>
        <end position="427"/>
    </location>
</feature>
<evidence type="ECO:0000259" key="2">
    <source>
        <dbReference type="Pfam" id="PF01571"/>
    </source>
</evidence>
<evidence type="ECO:0000313" key="4">
    <source>
        <dbReference type="EMBL" id="HIY67697.1"/>
    </source>
</evidence>
<dbReference type="EMBL" id="DXDC01000472">
    <property type="protein sequence ID" value="HIY67697.1"/>
    <property type="molecule type" value="Genomic_DNA"/>
</dbReference>
<evidence type="ECO:0000259" key="3">
    <source>
        <dbReference type="Pfam" id="PF16350"/>
    </source>
</evidence>
<dbReference type="GO" id="GO:0005737">
    <property type="term" value="C:cytoplasm"/>
    <property type="evidence" value="ECO:0007669"/>
    <property type="project" value="TreeGrafter"/>
</dbReference>
<dbReference type="Gene3D" id="3.30.1360.120">
    <property type="entry name" value="Probable tRNA modification gtpase trme, domain 1"/>
    <property type="match status" value="1"/>
</dbReference>
<accession>A0A9D2CAV7</accession>
<dbReference type="Pfam" id="PF01571">
    <property type="entry name" value="GCV_T"/>
    <property type="match status" value="1"/>
</dbReference>
<dbReference type="PANTHER" id="PTHR13847:SF181">
    <property type="entry name" value="TRANSFERASE CAF17, MITOCHONDRIAL-RELATED"/>
    <property type="match status" value="1"/>
</dbReference>
<dbReference type="AlphaFoldDB" id="A0A9D2CAV7"/>
<dbReference type="Pfam" id="PF01266">
    <property type="entry name" value="DAO"/>
    <property type="match status" value="1"/>
</dbReference>
<dbReference type="InterPro" id="IPR006222">
    <property type="entry name" value="GCVT_N"/>
</dbReference>